<organism evidence="1 2">
    <name type="scientific">Musa troglodytarum</name>
    <name type="common">fe'i banana</name>
    <dbReference type="NCBI Taxonomy" id="320322"/>
    <lineage>
        <taxon>Eukaryota</taxon>
        <taxon>Viridiplantae</taxon>
        <taxon>Streptophyta</taxon>
        <taxon>Embryophyta</taxon>
        <taxon>Tracheophyta</taxon>
        <taxon>Spermatophyta</taxon>
        <taxon>Magnoliopsida</taxon>
        <taxon>Liliopsida</taxon>
        <taxon>Zingiberales</taxon>
        <taxon>Musaceae</taxon>
        <taxon>Musa</taxon>
    </lineage>
</organism>
<keyword evidence="2" id="KW-1185">Reference proteome</keyword>
<dbReference type="AlphaFoldDB" id="A0A9E7G224"/>
<accession>A0A9E7G224</accession>
<name>A0A9E7G224_9LILI</name>
<dbReference type="Proteomes" id="UP001055439">
    <property type="component" value="Chromosome 5"/>
</dbReference>
<dbReference type="EMBL" id="CP097507">
    <property type="protein sequence ID" value="URE06716.1"/>
    <property type="molecule type" value="Genomic_DNA"/>
</dbReference>
<proteinExistence type="predicted"/>
<gene>
    <name evidence="1" type="ORF">MUK42_01431</name>
</gene>
<protein>
    <submittedName>
        <fullName evidence="1">Uncharacterized protein</fullName>
    </submittedName>
</protein>
<evidence type="ECO:0000313" key="1">
    <source>
        <dbReference type="EMBL" id="URE06716.1"/>
    </source>
</evidence>
<reference evidence="1" key="1">
    <citation type="submission" date="2022-05" db="EMBL/GenBank/DDBJ databases">
        <title>The Musa troglodytarum L. genome provides insights into the mechanism of non-climacteric behaviour and enrichment of carotenoids.</title>
        <authorList>
            <person name="Wang J."/>
        </authorList>
    </citation>
    <scope>NUCLEOTIDE SEQUENCE</scope>
    <source>
        <tissue evidence="1">Leaf</tissue>
    </source>
</reference>
<evidence type="ECO:0000313" key="2">
    <source>
        <dbReference type="Proteomes" id="UP001055439"/>
    </source>
</evidence>
<sequence>MNSLAVSLPLANRRLLASSRPPPRHCSEFAPIAWRAIPRPDYGIIETTFSSLLLKSPATATTRIRGVSVRVPAPLPPVSPKVTPGLSLLSYA</sequence>